<evidence type="ECO:0000313" key="13">
    <source>
        <dbReference type="EMBL" id="SFB30183.1"/>
    </source>
</evidence>
<evidence type="ECO:0000256" key="8">
    <source>
        <dbReference type="ARBA" id="ARBA00023126"/>
    </source>
</evidence>
<evidence type="ECO:0000256" key="12">
    <source>
        <dbReference type="SAM" id="MobiDB-lite"/>
    </source>
</evidence>
<dbReference type="InterPro" id="IPR004732">
    <property type="entry name" value="Transaldolase_2"/>
</dbReference>
<name>A0A1I1A1B0_9CELL</name>
<dbReference type="GO" id="GO:0004801">
    <property type="term" value="F:transaldolase activity"/>
    <property type="evidence" value="ECO:0007669"/>
    <property type="project" value="UniProtKB-UniRule"/>
</dbReference>
<protein>
    <recommendedName>
        <fullName evidence="5 11">Transaldolase</fullName>
        <ecNumber evidence="5 11">2.2.1.2</ecNumber>
    </recommendedName>
</protein>
<keyword evidence="14" id="KW-1185">Reference proteome</keyword>
<dbReference type="UniPathway" id="UPA00115">
    <property type="reaction ID" value="UER00414"/>
</dbReference>
<keyword evidence="8 11" id="KW-0570">Pentose shunt</keyword>
<evidence type="ECO:0000256" key="9">
    <source>
        <dbReference type="ARBA" id="ARBA00023270"/>
    </source>
</evidence>
<dbReference type="GO" id="GO:0005737">
    <property type="term" value="C:cytoplasm"/>
    <property type="evidence" value="ECO:0007669"/>
    <property type="project" value="UniProtKB-SubCell"/>
</dbReference>
<evidence type="ECO:0000256" key="7">
    <source>
        <dbReference type="ARBA" id="ARBA00022679"/>
    </source>
</evidence>
<dbReference type="OrthoDB" id="9809101at2"/>
<dbReference type="InterPro" id="IPR018225">
    <property type="entry name" value="Transaldolase_AS"/>
</dbReference>
<evidence type="ECO:0000313" key="14">
    <source>
        <dbReference type="Proteomes" id="UP000199012"/>
    </source>
</evidence>
<comment type="similarity">
    <text evidence="4 11">Belongs to the transaldolase family. Type 2 subfamily.</text>
</comment>
<dbReference type="CDD" id="cd00955">
    <property type="entry name" value="Transaldolase_like"/>
    <property type="match status" value="1"/>
</dbReference>
<comment type="subcellular location">
    <subcellularLocation>
        <location evidence="2 11">Cytoplasm</location>
    </subcellularLocation>
</comment>
<comment type="catalytic activity">
    <reaction evidence="10 11">
        <text>D-sedoheptulose 7-phosphate + D-glyceraldehyde 3-phosphate = D-erythrose 4-phosphate + beta-D-fructose 6-phosphate</text>
        <dbReference type="Rhea" id="RHEA:17053"/>
        <dbReference type="ChEBI" id="CHEBI:16897"/>
        <dbReference type="ChEBI" id="CHEBI:57483"/>
        <dbReference type="ChEBI" id="CHEBI:57634"/>
        <dbReference type="ChEBI" id="CHEBI:59776"/>
        <dbReference type="EC" id="2.2.1.2"/>
    </reaction>
</comment>
<keyword evidence="6 11" id="KW-0963">Cytoplasm</keyword>
<dbReference type="Pfam" id="PF00923">
    <property type="entry name" value="TAL_FSA"/>
    <property type="match status" value="1"/>
</dbReference>
<dbReference type="AlphaFoldDB" id="A0A1I1A1B0"/>
<dbReference type="RefSeq" id="WP_090033925.1">
    <property type="nucleotide sequence ID" value="NZ_BONM01000016.1"/>
</dbReference>
<gene>
    <name evidence="11" type="primary">tal</name>
    <name evidence="13" type="ORF">SAMN05421867_11367</name>
</gene>
<dbReference type="STRING" id="988821.SAMN05421867_11367"/>
<dbReference type="NCBIfam" id="NF002881">
    <property type="entry name" value="PRK03343.1"/>
    <property type="match status" value="1"/>
</dbReference>
<organism evidence="13 14">
    <name type="scientific">Cellulomonas marina</name>
    <dbReference type="NCBI Taxonomy" id="988821"/>
    <lineage>
        <taxon>Bacteria</taxon>
        <taxon>Bacillati</taxon>
        <taxon>Actinomycetota</taxon>
        <taxon>Actinomycetes</taxon>
        <taxon>Micrococcales</taxon>
        <taxon>Cellulomonadaceae</taxon>
        <taxon>Cellulomonas</taxon>
    </lineage>
</organism>
<dbReference type="NCBIfam" id="TIGR00876">
    <property type="entry name" value="tal_mycobact"/>
    <property type="match status" value="1"/>
</dbReference>
<dbReference type="PANTHER" id="PTHR10683">
    <property type="entry name" value="TRANSALDOLASE"/>
    <property type="match status" value="1"/>
</dbReference>
<evidence type="ECO:0000256" key="2">
    <source>
        <dbReference type="ARBA" id="ARBA00004496"/>
    </source>
</evidence>
<dbReference type="PANTHER" id="PTHR10683:SF31">
    <property type="entry name" value="TRANSALDOLASE"/>
    <property type="match status" value="1"/>
</dbReference>
<comment type="function">
    <text evidence="1 11">Transaldolase is important for the balance of metabolites in the pentose-phosphate pathway.</text>
</comment>
<accession>A0A1I1A1B0</accession>
<dbReference type="Gene3D" id="3.20.20.70">
    <property type="entry name" value="Aldolase class I"/>
    <property type="match status" value="1"/>
</dbReference>
<proteinExistence type="inferred from homology"/>
<dbReference type="EC" id="2.2.1.2" evidence="5 11"/>
<evidence type="ECO:0000256" key="6">
    <source>
        <dbReference type="ARBA" id="ARBA00022490"/>
    </source>
</evidence>
<dbReference type="PIRSF" id="PIRSF036915">
    <property type="entry name" value="Trnald_Bac_Plnt"/>
    <property type="match status" value="1"/>
</dbReference>
<evidence type="ECO:0000256" key="11">
    <source>
        <dbReference type="HAMAP-Rule" id="MF_00493"/>
    </source>
</evidence>
<reference evidence="13 14" key="1">
    <citation type="submission" date="2016-10" db="EMBL/GenBank/DDBJ databases">
        <authorList>
            <person name="de Groot N.N."/>
        </authorList>
    </citation>
    <scope>NUCLEOTIDE SEQUENCE [LARGE SCALE GENOMIC DNA]</scope>
    <source>
        <strain evidence="13 14">CGMCC 4.6945</strain>
    </source>
</reference>
<dbReference type="PROSITE" id="PS00958">
    <property type="entry name" value="TRANSALDOLASE_2"/>
    <property type="match status" value="1"/>
</dbReference>
<dbReference type="GO" id="GO:0005975">
    <property type="term" value="P:carbohydrate metabolic process"/>
    <property type="evidence" value="ECO:0007669"/>
    <property type="project" value="InterPro"/>
</dbReference>
<feature type="active site" description="Schiff-base intermediate with substrate" evidence="11">
    <location>
        <position position="162"/>
    </location>
</feature>
<feature type="compositionally biased region" description="Low complexity" evidence="12">
    <location>
        <begin position="1"/>
        <end position="14"/>
    </location>
</feature>
<keyword evidence="9 11" id="KW-0704">Schiff base</keyword>
<dbReference type="HAMAP" id="MF_00493">
    <property type="entry name" value="Transaldolase_2"/>
    <property type="match status" value="1"/>
</dbReference>
<dbReference type="GO" id="GO:0006098">
    <property type="term" value="P:pentose-phosphate shunt"/>
    <property type="evidence" value="ECO:0007669"/>
    <property type="project" value="UniProtKB-UniRule"/>
</dbReference>
<evidence type="ECO:0000256" key="5">
    <source>
        <dbReference type="ARBA" id="ARBA00013151"/>
    </source>
</evidence>
<evidence type="ECO:0000256" key="10">
    <source>
        <dbReference type="ARBA" id="ARBA00048810"/>
    </source>
</evidence>
<sequence>MSEQSTQETTGQGTPKAEDRGARSAPLDRLVQEGVAVWLDDLSRERLRTGNLADLVAHHGVVGVTTNPSIFASALAKGDAYDEQLRELAAQGADVEDAVFRITTDDVREAADVLRPVYDATDGVDGRVSIEVDPRLARDTEKTVASAKALWSTVDRPNVFIKIPATIEGLPAITAVLAEGISVNVTLIFSLERYRAVLDAFLTGLEQAKEKGIDLAPVASVASFFVSRVDAAIDKRLDELGTEEAAALRGKAALANARLAYGAYQEVAASDRWKALAAAGAKPQRPLWASTGVKDPAYPDTLYVQELVVAGVVNTMPAGTLEATEDHAEITGDTVTGRTEESQEVVDRLAALGVSLDEVTEALEVDGLQKFDQAWEQLLGTVRDGLGGAQEAVASGSGASR</sequence>
<evidence type="ECO:0000256" key="3">
    <source>
        <dbReference type="ARBA" id="ARBA00004857"/>
    </source>
</evidence>
<evidence type="ECO:0000256" key="4">
    <source>
        <dbReference type="ARBA" id="ARBA00008426"/>
    </source>
</evidence>
<keyword evidence="7 11" id="KW-0808">Transferase</keyword>
<dbReference type="InterPro" id="IPR013785">
    <property type="entry name" value="Aldolase_TIM"/>
</dbReference>
<dbReference type="EMBL" id="FOKA01000013">
    <property type="protein sequence ID" value="SFB30183.1"/>
    <property type="molecule type" value="Genomic_DNA"/>
</dbReference>
<evidence type="ECO:0000256" key="1">
    <source>
        <dbReference type="ARBA" id="ARBA00003518"/>
    </source>
</evidence>
<dbReference type="InterPro" id="IPR001585">
    <property type="entry name" value="TAL/FSA"/>
</dbReference>
<dbReference type="PROSITE" id="PS01054">
    <property type="entry name" value="TRANSALDOLASE_1"/>
    <property type="match status" value="1"/>
</dbReference>
<dbReference type="SUPFAM" id="SSF51569">
    <property type="entry name" value="Aldolase"/>
    <property type="match status" value="1"/>
</dbReference>
<feature type="region of interest" description="Disordered" evidence="12">
    <location>
        <begin position="1"/>
        <end position="26"/>
    </location>
</feature>
<comment type="pathway">
    <text evidence="3 11">Carbohydrate degradation; pentose phosphate pathway; D-glyceraldehyde 3-phosphate and beta-D-fructose 6-phosphate from D-ribose 5-phosphate and D-xylulose 5-phosphate (non-oxidative stage): step 2/3.</text>
</comment>
<dbReference type="Proteomes" id="UP000199012">
    <property type="component" value="Unassembled WGS sequence"/>
</dbReference>